<keyword evidence="1" id="KW-0812">Transmembrane</keyword>
<name>A0A975TBJ3_9NOST</name>
<protein>
    <submittedName>
        <fullName evidence="2">Uncharacterized protein</fullName>
    </submittedName>
</protein>
<keyword evidence="3" id="KW-1185">Reference proteome</keyword>
<dbReference type="AlphaFoldDB" id="A0A975TBJ3"/>
<organism evidence="2 3">
    <name type="scientific">Richelia sinica FACHB-800</name>
    <dbReference type="NCBI Taxonomy" id="1357546"/>
    <lineage>
        <taxon>Bacteria</taxon>
        <taxon>Bacillati</taxon>
        <taxon>Cyanobacteriota</taxon>
        <taxon>Cyanophyceae</taxon>
        <taxon>Nostocales</taxon>
        <taxon>Nostocaceae</taxon>
        <taxon>Richelia</taxon>
    </lineage>
</organism>
<dbReference type="KEGG" id="rsin:B6N60_04493"/>
<keyword evidence="1" id="KW-1133">Transmembrane helix</keyword>
<evidence type="ECO:0000313" key="3">
    <source>
        <dbReference type="Proteomes" id="UP000683511"/>
    </source>
</evidence>
<feature type="transmembrane region" description="Helical" evidence="1">
    <location>
        <begin position="12"/>
        <end position="31"/>
    </location>
</feature>
<dbReference type="RefSeq" id="WP_190605705.1">
    <property type="nucleotide sequence ID" value="NZ_CP021056.1"/>
</dbReference>
<dbReference type="EMBL" id="CP021056">
    <property type="protein sequence ID" value="QXE25773.1"/>
    <property type="molecule type" value="Genomic_DNA"/>
</dbReference>
<evidence type="ECO:0000313" key="2">
    <source>
        <dbReference type="EMBL" id="QXE25773.1"/>
    </source>
</evidence>
<reference evidence="2" key="1">
    <citation type="submission" date="2017-04" db="EMBL/GenBank/DDBJ databases">
        <title>Genome deletions in a multicellular cyanobacterial endosymbiont for morphological adaptation in marine diatoms.</title>
        <authorList>
            <person name="Wang Y."/>
            <person name="Gao H."/>
            <person name="Li R."/>
            <person name="Xu X."/>
        </authorList>
    </citation>
    <scope>NUCLEOTIDE SEQUENCE</scope>
    <source>
        <strain evidence="2">FACHB 800</strain>
    </source>
</reference>
<accession>A0A975TBJ3</accession>
<dbReference type="Proteomes" id="UP000683511">
    <property type="component" value="Chromosome"/>
</dbReference>
<evidence type="ECO:0000256" key="1">
    <source>
        <dbReference type="SAM" id="Phobius"/>
    </source>
</evidence>
<proteinExistence type="predicted"/>
<sequence length="83" mass="9603">MLNIQKNKNTAFFLGIVIAYITAYGIARSTVFHTVENYPQGKGNSRQDFITQKEHQPGEGWEYQVFLPAIKIEEAIIMYIHNR</sequence>
<keyword evidence="1" id="KW-0472">Membrane</keyword>
<gene>
    <name evidence="2" type="ORF">B6N60_04493</name>
</gene>